<proteinExistence type="inferred from homology"/>
<evidence type="ECO:0000256" key="1">
    <source>
        <dbReference type="ARBA" id="ARBA00022491"/>
    </source>
</evidence>
<gene>
    <name evidence="6" type="primary">hrcA</name>
    <name evidence="9" type="ORF">DCC39_05595</name>
</gene>
<evidence type="ECO:0000256" key="4">
    <source>
        <dbReference type="ARBA" id="ARBA00023163"/>
    </source>
</evidence>
<dbReference type="PANTHER" id="PTHR34824">
    <property type="entry name" value="HEAT-INDUCIBLE TRANSCRIPTION REPRESSOR HRCA"/>
    <property type="match status" value="1"/>
</dbReference>
<accession>A0A2U1K4R5</accession>
<sequence>MLTERQLKILRVLIDDYILHAEPVGSRTISKRGSINYSPATIRNDLADLEEMGYLEKTHSSSGRIPSEKGYRFYVDHLLSPFVFDHNELENIKSLFTEKFYEFEKVIQESAIILSELTNYTSIILGPEMFETKLKHLQIIPISDTIAVAIIVTDTGQVENRTISIPDDLDLSELEKVINILNERLKGVPIVQLRNKVFKEIDSVLKAYIHNYGQVMNMLATLFSNEKRAEKVYYGGKNNILAQPEFRDLEKVRLLLDTIEEEELIYQILRTENDGIEVKIGHENDLQVMKNCSLITASYSVVGQHVGSIAIVGPTRMEYKRVIGLLDFISKDLTKALTKRYQ</sequence>
<keyword evidence="10" id="KW-1185">Reference proteome</keyword>
<dbReference type="EMBL" id="QCZG01000008">
    <property type="protein sequence ID" value="PWA12486.1"/>
    <property type="molecule type" value="Genomic_DNA"/>
</dbReference>
<dbReference type="RefSeq" id="WP_116553903.1">
    <property type="nucleotide sequence ID" value="NZ_QCZG01000008.1"/>
</dbReference>
<dbReference type="InterPro" id="IPR021153">
    <property type="entry name" value="HrcA_C"/>
</dbReference>
<dbReference type="SUPFAM" id="SSF46785">
    <property type="entry name" value="Winged helix' DNA-binding domain"/>
    <property type="match status" value="1"/>
</dbReference>
<evidence type="ECO:0000313" key="10">
    <source>
        <dbReference type="Proteomes" id="UP000245998"/>
    </source>
</evidence>
<dbReference type="SUPFAM" id="SSF55781">
    <property type="entry name" value="GAF domain-like"/>
    <property type="match status" value="1"/>
</dbReference>
<comment type="function">
    <text evidence="5 6">Negative regulator of class I heat shock genes (grpE-dnaK-dnaJ and groELS operons). Prevents heat-shock induction of these operons.</text>
</comment>
<feature type="domain" description="HTH deoR-type" evidence="8">
    <location>
        <begin position="36"/>
        <end position="59"/>
    </location>
</feature>
<dbReference type="InterPro" id="IPR001034">
    <property type="entry name" value="DeoR_HTH"/>
</dbReference>
<keyword evidence="2 6" id="KW-0805">Transcription regulation</keyword>
<evidence type="ECO:0000313" key="9">
    <source>
        <dbReference type="EMBL" id="PWA12486.1"/>
    </source>
</evidence>
<dbReference type="InterPro" id="IPR002571">
    <property type="entry name" value="HrcA"/>
</dbReference>
<evidence type="ECO:0000256" key="3">
    <source>
        <dbReference type="ARBA" id="ARBA00023016"/>
    </source>
</evidence>
<organism evidence="9 10">
    <name type="scientific">Pueribacillus theae</name>
    <dbReference type="NCBI Taxonomy" id="2171751"/>
    <lineage>
        <taxon>Bacteria</taxon>
        <taxon>Bacillati</taxon>
        <taxon>Bacillota</taxon>
        <taxon>Bacilli</taxon>
        <taxon>Bacillales</taxon>
        <taxon>Bacillaceae</taxon>
        <taxon>Pueribacillus</taxon>
    </lineage>
</organism>
<dbReference type="GO" id="GO:0045892">
    <property type="term" value="P:negative regulation of DNA-templated transcription"/>
    <property type="evidence" value="ECO:0007669"/>
    <property type="project" value="UniProtKB-UniRule"/>
</dbReference>
<evidence type="ECO:0000259" key="8">
    <source>
        <dbReference type="Pfam" id="PF08220"/>
    </source>
</evidence>
<dbReference type="NCBIfam" id="TIGR00331">
    <property type="entry name" value="hrcA"/>
    <property type="match status" value="1"/>
</dbReference>
<evidence type="ECO:0000256" key="5">
    <source>
        <dbReference type="ARBA" id="ARBA00055319"/>
    </source>
</evidence>
<keyword evidence="1 6" id="KW-0678">Repressor</keyword>
<keyword evidence="3 6" id="KW-0346">Stress response</keyword>
<comment type="caution">
    <text evidence="9">The sequence shown here is derived from an EMBL/GenBank/DDBJ whole genome shotgun (WGS) entry which is preliminary data.</text>
</comment>
<reference evidence="9 10" key="1">
    <citation type="submission" date="2018-04" db="EMBL/GenBank/DDBJ databases">
        <title>Camelliibacillus theae gen. nov., sp. nov., isolated from Pu'er tea.</title>
        <authorList>
            <person name="Niu L."/>
        </authorList>
    </citation>
    <scope>NUCLEOTIDE SEQUENCE [LARGE SCALE GENOMIC DNA]</scope>
    <source>
        <strain evidence="9 10">T8</strain>
    </source>
</reference>
<dbReference type="Pfam" id="PF01628">
    <property type="entry name" value="HrcA"/>
    <property type="match status" value="1"/>
</dbReference>
<dbReference type="Gene3D" id="3.30.390.60">
    <property type="entry name" value="Heat-inducible transcription repressor hrca homolog, domain 3"/>
    <property type="match status" value="1"/>
</dbReference>
<dbReference type="InterPro" id="IPR036388">
    <property type="entry name" value="WH-like_DNA-bd_sf"/>
</dbReference>
<evidence type="ECO:0000256" key="6">
    <source>
        <dbReference type="HAMAP-Rule" id="MF_00081"/>
    </source>
</evidence>
<dbReference type="InterPro" id="IPR036390">
    <property type="entry name" value="WH_DNA-bd_sf"/>
</dbReference>
<dbReference type="GO" id="GO:0003700">
    <property type="term" value="F:DNA-binding transcription factor activity"/>
    <property type="evidence" value="ECO:0007669"/>
    <property type="project" value="InterPro"/>
</dbReference>
<dbReference type="PIRSF" id="PIRSF005485">
    <property type="entry name" value="HrcA"/>
    <property type="match status" value="1"/>
</dbReference>
<dbReference type="AlphaFoldDB" id="A0A2U1K4R5"/>
<dbReference type="InterPro" id="IPR029016">
    <property type="entry name" value="GAF-like_dom_sf"/>
</dbReference>
<protein>
    <recommendedName>
        <fullName evidence="6">Heat-inducible transcription repressor HrcA</fullName>
    </recommendedName>
</protein>
<dbReference type="OrthoDB" id="9783139at2"/>
<evidence type="ECO:0000256" key="2">
    <source>
        <dbReference type="ARBA" id="ARBA00023015"/>
    </source>
</evidence>
<dbReference type="Gene3D" id="1.10.10.10">
    <property type="entry name" value="Winged helix-like DNA-binding domain superfamily/Winged helix DNA-binding domain"/>
    <property type="match status" value="1"/>
</dbReference>
<dbReference type="FunFam" id="1.10.10.10:FF:000049">
    <property type="entry name" value="Heat-inducible transcription repressor HrcA"/>
    <property type="match status" value="1"/>
</dbReference>
<dbReference type="PANTHER" id="PTHR34824:SF1">
    <property type="entry name" value="HEAT-INDUCIBLE TRANSCRIPTION REPRESSOR HRCA"/>
    <property type="match status" value="1"/>
</dbReference>
<dbReference type="GO" id="GO:0003677">
    <property type="term" value="F:DNA binding"/>
    <property type="evidence" value="ECO:0007669"/>
    <property type="project" value="InterPro"/>
</dbReference>
<dbReference type="Pfam" id="PF08220">
    <property type="entry name" value="HTH_DeoR"/>
    <property type="match status" value="1"/>
</dbReference>
<dbReference type="Proteomes" id="UP000245998">
    <property type="component" value="Unassembled WGS sequence"/>
</dbReference>
<evidence type="ECO:0000259" key="7">
    <source>
        <dbReference type="Pfam" id="PF01628"/>
    </source>
</evidence>
<dbReference type="HAMAP" id="MF_00081">
    <property type="entry name" value="HrcA"/>
    <property type="match status" value="1"/>
</dbReference>
<dbReference type="Gene3D" id="3.30.450.40">
    <property type="match status" value="1"/>
</dbReference>
<comment type="similarity">
    <text evidence="6">Belongs to the HrcA family.</text>
</comment>
<name>A0A2U1K4R5_9BACI</name>
<feature type="domain" description="Heat-inducible transcription repressor HrcA C-terminal" evidence="7">
    <location>
        <begin position="104"/>
        <end position="323"/>
    </location>
</feature>
<keyword evidence="4 6" id="KW-0804">Transcription</keyword>
<dbReference type="InterPro" id="IPR023120">
    <property type="entry name" value="WHTH_transcript_rep_HrcA_IDD"/>
</dbReference>